<dbReference type="Gene3D" id="3.40.720.10">
    <property type="entry name" value="Alkaline Phosphatase, subunit A"/>
    <property type="match status" value="1"/>
</dbReference>
<dbReference type="Pfam" id="PF01663">
    <property type="entry name" value="Phosphodiest"/>
    <property type="match status" value="1"/>
</dbReference>
<evidence type="ECO:0000313" key="2">
    <source>
        <dbReference type="Proteomes" id="UP001059209"/>
    </source>
</evidence>
<organism evidence="1 2">
    <name type="scientific">Maribacter litopenaei</name>
    <dbReference type="NCBI Taxonomy" id="2976127"/>
    <lineage>
        <taxon>Bacteria</taxon>
        <taxon>Pseudomonadati</taxon>
        <taxon>Bacteroidota</taxon>
        <taxon>Flavobacteriia</taxon>
        <taxon>Flavobacteriales</taxon>
        <taxon>Flavobacteriaceae</taxon>
        <taxon>Maribacter</taxon>
    </lineage>
</organism>
<reference evidence="1" key="1">
    <citation type="submission" date="2022-09" db="EMBL/GenBank/DDBJ databases">
        <title>Maribacter litopenaei sp. nov., isolated from the intestinal tract of the Pacific White Shrimp, Litopenaeus vannamei.</title>
        <authorList>
            <person name="Kim S.Y."/>
            <person name="Hwang C.Y."/>
        </authorList>
    </citation>
    <scope>NUCLEOTIDE SEQUENCE</scope>
    <source>
        <strain evidence="1">HL-LV01</strain>
    </source>
</reference>
<keyword evidence="2" id="KW-1185">Reference proteome</keyword>
<dbReference type="SUPFAM" id="SSF53649">
    <property type="entry name" value="Alkaline phosphatase-like"/>
    <property type="match status" value="1"/>
</dbReference>
<dbReference type="EMBL" id="CP104205">
    <property type="protein sequence ID" value="UWX53954.1"/>
    <property type="molecule type" value="Genomic_DNA"/>
</dbReference>
<dbReference type="RefSeq" id="WP_260571518.1">
    <property type="nucleotide sequence ID" value="NZ_CP104205.1"/>
</dbReference>
<proteinExistence type="predicted"/>
<dbReference type="Proteomes" id="UP001059209">
    <property type="component" value="Chromosome"/>
</dbReference>
<protein>
    <submittedName>
        <fullName evidence="1">Alkaline phosphatase family protein</fullName>
    </submittedName>
</protein>
<dbReference type="InterPro" id="IPR002591">
    <property type="entry name" value="Phosphodiest/P_Trfase"/>
</dbReference>
<dbReference type="InterPro" id="IPR017850">
    <property type="entry name" value="Alkaline_phosphatase_core_sf"/>
</dbReference>
<sequence>MNKTVVINVVGLTKRLIGEHTPFIKAFLDKGNYKFIKPMLPAVTCSVQSTYVTGKWPSEHGIVGNGWYFKDELEVKFGDNPTG</sequence>
<gene>
    <name evidence="1" type="ORF">NYZ99_12745</name>
</gene>
<name>A0ABY5Y6U2_9FLAO</name>
<accession>A0ABY5Y6U2</accession>
<evidence type="ECO:0000313" key="1">
    <source>
        <dbReference type="EMBL" id="UWX53954.1"/>
    </source>
</evidence>